<reference evidence="3" key="1">
    <citation type="journal article" date="2015" name="Nat. Genet.">
        <title>The genome and transcriptome of the zoonotic hookworm Ancylostoma ceylanicum identify infection-specific gene families.</title>
        <authorList>
            <person name="Schwarz E.M."/>
            <person name="Hu Y."/>
            <person name="Antoshechkin I."/>
            <person name="Miller M.M."/>
            <person name="Sternberg P.W."/>
            <person name="Aroian R.V."/>
        </authorList>
    </citation>
    <scope>NUCLEOTIDE SEQUENCE</scope>
    <source>
        <strain evidence="3">HY135</strain>
    </source>
</reference>
<comment type="caution">
    <text evidence="2">The sequence shown here is derived from an EMBL/GenBank/DDBJ whole genome shotgun (WGS) entry which is preliminary data.</text>
</comment>
<dbReference type="OrthoDB" id="10491519at2759"/>
<evidence type="ECO:0000313" key="3">
    <source>
        <dbReference type="Proteomes" id="UP000024635"/>
    </source>
</evidence>
<protein>
    <submittedName>
        <fullName evidence="2">Uncharacterized protein</fullName>
    </submittedName>
</protein>
<sequence length="73" mass="8065">MVLNDWSVVRQKYPGQAQIKGVSSSRSIRGTVWCRMLASHQGSRTPAKRDGDEDVTMNGGCHTCGPHPQREDP</sequence>
<accession>A0A016UHX4</accession>
<proteinExistence type="predicted"/>
<evidence type="ECO:0000313" key="2">
    <source>
        <dbReference type="EMBL" id="EYC14432.1"/>
    </source>
</evidence>
<dbReference type="AlphaFoldDB" id="A0A016UHX4"/>
<dbReference type="EMBL" id="JARK01001376">
    <property type="protein sequence ID" value="EYC14432.1"/>
    <property type="molecule type" value="Genomic_DNA"/>
</dbReference>
<gene>
    <name evidence="2" type="primary">Acey_s0040.g200</name>
    <name evidence="2" type="ORF">Y032_0040g200</name>
</gene>
<feature type="region of interest" description="Disordered" evidence="1">
    <location>
        <begin position="40"/>
        <end position="73"/>
    </location>
</feature>
<dbReference type="Proteomes" id="UP000024635">
    <property type="component" value="Unassembled WGS sequence"/>
</dbReference>
<evidence type="ECO:0000256" key="1">
    <source>
        <dbReference type="SAM" id="MobiDB-lite"/>
    </source>
</evidence>
<keyword evidence="3" id="KW-1185">Reference proteome</keyword>
<organism evidence="2 3">
    <name type="scientific">Ancylostoma ceylanicum</name>
    <dbReference type="NCBI Taxonomy" id="53326"/>
    <lineage>
        <taxon>Eukaryota</taxon>
        <taxon>Metazoa</taxon>
        <taxon>Ecdysozoa</taxon>
        <taxon>Nematoda</taxon>
        <taxon>Chromadorea</taxon>
        <taxon>Rhabditida</taxon>
        <taxon>Rhabditina</taxon>
        <taxon>Rhabditomorpha</taxon>
        <taxon>Strongyloidea</taxon>
        <taxon>Ancylostomatidae</taxon>
        <taxon>Ancylostomatinae</taxon>
        <taxon>Ancylostoma</taxon>
    </lineage>
</organism>
<name>A0A016UHX4_9BILA</name>